<comment type="caution">
    <text evidence="5">The sequence shown here is derived from an EMBL/GenBank/DDBJ whole genome shotgun (WGS) entry which is preliminary data.</text>
</comment>
<evidence type="ECO:0000256" key="3">
    <source>
        <dbReference type="ARBA" id="ARBA00022840"/>
    </source>
</evidence>
<dbReference type="InterPro" id="IPR003593">
    <property type="entry name" value="AAA+_ATPase"/>
</dbReference>
<evidence type="ECO:0000313" key="5">
    <source>
        <dbReference type="EMBL" id="REE83646.1"/>
    </source>
</evidence>
<dbReference type="InterPro" id="IPR017871">
    <property type="entry name" value="ABC_transporter-like_CS"/>
</dbReference>
<feature type="domain" description="ABC transporter" evidence="4">
    <location>
        <begin position="2"/>
        <end position="233"/>
    </location>
</feature>
<sequence length="321" mass="36331">MLKVANISFGYTTKEVLKNLSFTANKGDYIAVVGESGCGKSTLLEIIYGLLHIEKGAVYWNNEKLLGPNFYLIPGEDFMKYLPQDFDLMPYITVEENIGKNISSQDPKKQQRIKELLEVVDMSQFLKTKVKNLSGGQKQRVAIAKVLAKEPEVLLLDEPFSHIDNFRKNHLRRSLFKYLKSKNILCIVATHDTTDALSFADEIIVLKDAKIEVIGTPEDIYNNPKSAYIASFFNEINELQLNFIDSKSSSKETILLYPNQLKVVLKSDLNAKIISSFFKGSYYLIEADLKGKTIFFEHTTSLNIGEEVCIEIARHPEINSA</sequence>
<name>A0A3D9S2V3_9FLAO</name>
<dbReference type="AlphaFoldDB" id="A0A3D9S2V3"/>
<dbReference type="OrthoDB" id="9802264at2"/>
<dbReference type="PANTHER" id="PTHR42781">
    <property type="entry name" value="SPERMIDINE/PUTRESCINE IMPORT ATP-BINDING PROTEIN POTA"/>
    <property type="match status" value="1"/>
</dbReference>
<keyword evidence="1" id="KW-0813">Transport</keyword>
<dbReference type="InterPro" id="IPR027417">
    <property type="entry name" value="P-loop_NTPase"/>
</dbReference>
<evidence type="ECO:0000256" key="2">
    <source>
        <dbReference type="ARBA" id="ARBA00022741"/>
    </source>
</evidence>
<keyword evidence="6" id="KW-1185">Reference proteome</keyword>
<dbReference type="InterPro" id="IPR003439">
    <property type="entry name" value="ABC_transporter-like_ATP-bd"/>
</dbReference>
<dbReference type="Gene3D" id="3.40.50.300">
    <property type="entry name" value="P-loop containing nucleotide triphosphate hydrolases"/>
    <property type="match status" value="1"/>
</dbReference>
<protein>
    <submittedName>
        <fullName evidence="5">ABC-type Fe3+/spermidine/putrescine transport system ATPase subunit</fullName>
    </submittedName>
</protein>
<dbReference type="PROSITE" id="PS50893">
    <property type="entry name" value="ABC_TRANSPORTER_2"/>
    <property type="match status" value="1"/>
</dbReference>
<dbReference type="PANTHER" id="PTHR42781:SF8">
    <property type="entry name" value="BICARBONATE TRANSPORT ATP-BINDING PROTEIN CMPC"/>
    <property type="match status" value="1"/>
</dbReference>
<dbReference type="EMBL" id="QTTQ01000009">
    <property type="protein sequence ID" value="REE83646.1"/>
    <property type="molecule type" value="Genomic_DNA"/>
</dbReference>
<dbReference type="SMART" id="SM00382">
    <property type="entry name" value="AAA"/>
    <property type="match status" value="1"/>
</dbReference>
<dbReference type="SUPFAM" id="SSF52540">
    <property type="entry name" value="P-loop containing nucleoside triphosphate hydrolases"/>
    <property type="match status" value="1"/>
</dbReference>
<accession>A0A3D9S2V3</accession>
<reference evidence="5 6" key="1">
    <citation type="submission" date="2018-08" db="EMBL/GenBank/DDBJ databases">
        <title>Genomic Encyclopedia of Type Strains, Phase III (KMG-III): the genomes of soil and plant-associated and newly described type strains.</title>
        <authorList>
            <person name="Whitman W."/>
        </authorList>
    </citation>
    <scope>NUCLEOTIDE SEQUENCE [LARGE SCALE GENOMIC DNA]</scope>
    <source>
        <strain evidence="5 6">325-5</strain>
    </source>
</reference>
<dbReference type="PROSITE" id="PS00211">
    <property type="entry name" value="ABC_TRANSPORTER_1"/>
    <property type="match status" value="1"/>
</dbReference>
<organism evidence="5 6">
    <name type="scientific">Lutibacter oceani</name>
    <dbReference type="NCBI Taxonomy" id="1853311"/>
    <lineage>
        <taxon>Bacteria</taxon>
        <taxon>Pseudomonadati</taxon>
        <taxon>Bacteroidota</taxon>
        <taxon>Flavobacteriia</taxon>
        <taxon>Flavobacteriales</taxon>
        <taxon>Flavobacteriaceae</taxon>
        <taxon>Lutibacter</taxon>
    </lineage>
</organism>
<dbReference type="InterPro" id="IPR050093">
    <property type="entry name" value="ABC_SmlMolc_Importer"/>
</dbReference>
<gene>
    <name evidence="5" type="ORF">BX611_0940</name>
</gene>
<proteinExistence type="predicted"/>
<evidence type="ECO:0000259" key="4">
    <source>
        <dbReference type="PROSITE" id="PS50893"/>
    </source>
</evidence>
<dbReference type="Pfam" id="PF00005">
    <property type="entry name" value="ABC_tran"/>
    <property type="match status" value="1"/>
</dbReference>
<evidence type="ECO:0000313" key="6">
    <source>
        <dbReference type="Proteomes" id="UP000256429"/>
    </source>
</evidence>
<dbReference type="RefSeq" id="WP_115878534.1">
    <property type="nucleotide sequence ID" value="NZ_QTTQ01000009.1"/>
</dbReference>
<evidence type="ECO:0000256" key="1">
    <source>
        <dbReference type="ARBA" id="ARBA00022448"/>
    </source>
</evidence>
<dbReference type="GO" id="GO:0016887">
    <property type="term" value="F:ATP hydrolysis activity"/>
    <property type="evidence" value="ECO:0007669"/>
    <property type="project" value="InterPro"/>
</dbReference>
<keyword evidence="3" id="KW-0067">ATP-binding</keyword>
<dbReference type="GO" id="GO:0005524">
    <property type="term" value="F:ATP binding"/>
    <property type="evidence" value="ECO:0007669"/>
    <property type="project" value="UniProtKB-KW"/>
</dbReference>
<dbReference type="Proteomes" id="UP000256429">
    <property type="component" value="Unassembled WGS sequence"/>
</dbReference>
<keyword evidence="2" id="KW-0547">Nucleotide-binding</keyword>